<dbReference type="AlphaFoldDB" id="A0A438K2Q1"/>
<evidence type="ECO:0000256" key="1">
    <source>
        <dbReference type="SAM" id="MobiDB-lite"/>
    </source>
</evidence>
<protein>
    <submittedName>
        <fullName evidence="2">Uncharacterized protein</fullName>
    </submittedName>
</protein>
<feature type="region of interest" description="Disordered" evidence="1">
    <location>
        <begin position="124"/>
        <end position="168"/>
    </location>
</feature>
<name>A0A438K2Q1_VITVI</name>
<sequence>MDFFLIKEHSFPTSRENGHLGVQILGFFYVFALEMMNVSMVGLKVFQVSSFVPMLQGEVITPYRVGGKGFLHPAQQAVRNRHDRTSLQAPPSLVLAEHFVLKDLPFYEVARLAYFEARQAHLEERERKHQDGTLRQVVRAKTPPPAPPSSSSSPSFSSSSDEPEVEVDQVVPSIICEEEEEEEEDDENMTSNLRVRFHERQCKRLSESSVVNPTPSKKACSEPISVPTNDANVGAMPTKLSSFSLSGVKRASPYTKGCPDKWSGHALLKFK</sequence>
<evidence type="ECO:0000313" key="3">
    <source>
        <dbReference type="Proteomes" id="UP000288805"/>
    </source>
</evidence>
<evidence type="ECO:0000313" key="2">
    <source>
        <dbReference type="EMBL" id="RVX15479.1"/>
    </source>
</evidence>
<dbReference type="EMBL" id="QGNW01000018">
    <property type="protein sequence ID" value="RVX15479.1"/>
    <property type="molecule type" value="Genomic_DNA"/>
</dbReference>
<feature type="compositionally biased region" description="Low complexity" evidence="1">
    <location>
        <begin position="149"/>
        <end position="160"/>
    </location>
</feature>
<reference evidence="2 3" key="1">
    <citation type="journal article" date="2018" name="PLoS Genet.">
        <title>Population sequencing reveals clonal diversity and ancestral inbreeding in the grapevine cultivar Chardonnay.</title>
        <authorList>
            <person name="Roach M.J."/>
            <person name="Johnson D.L."/>
            <person name="Bohlmann J."/>
            <person name="van Vuuren H.J."/>
            <person name="Jones S.J."/>
            <person name="Pretorius I.S."/>
            <person name="Schmidt S.A."/>
            <person name="Borneman A.R."/>
        </authorList>
    </citation>
    <scope>NUCLEOTIDE SEQUENCE [LARGE SCALE GENOMIC DNA]</scope>
    <source>
        <strain evidence="3">cv. Chardonnay</strain>
        <tissue evidence="2">Leaf</tissue>
    </source>
</reference>
<accession>A0A438K2Q1</accession>
<comment type="caution">
    <text evidence="2">The sequence shown here is derived from an EMBL/GenBank/DDBJ whole genome shotgun (WGS) entry which is preliminary data.</text>
</comment>
<organism evidence="2 3">
    <name type="scientific">Vitis vinifera</name>
    <name type="common">Grape</name>
    <dbReference type="NCBI Taxonomy" id="29760"/>
    <lineage>
        <taxon>Eukaryota</taxon>
        <taxon>Viridiplantae</taxon>
        <taxon>Streptophyta</taxon>
        <taxon>Embryophyta</taxon>
        <taxon>Tracheophyta</taxon>
        <taxon>Spermatophyta</taxon>
        <taxon>Magnoliopsida</taxon>
        <taxon>eudicotyledons</taxon>
        <taxon>Gunneridae</taxon>
        <taxon>Pentapetalae</taxon>
        <taxon>rosids</taxon>
        <taxon>Vitales</taxon>
        <taxon>Vitaceae</taxon>
        <taxon>Viteae</taxon>
        <taxon>Vitis</taxon>
    </lineage>
</organism>
<dbReference type="Proteomes" id="UP000288805">
    <property type="component" value="Unassembled WGS sequence"/>
</dbReference>
<proteinExistence type="predicted"/>
<gene>
    <name evidence="2" type="ORF">CK203_009192</name>
</gene>